<gene>
    <name evidence="9" type="ORF">A2840_01080</name>
</gene>
<keyword evidence="2" id="KW-0805">Transcription regulation</keyword>
<evidence type="ECO:0008006" key="11">
    <source>
        <dbReference type="Google" id="ProtNLM"/>
    </source>
</evidence>
<dbReference type="Gene3D" id="1.10.1740.10">
    <property type="match status" value="1"/>
</dbReference>
<comment type="caution">
    <text evidence="9">The sequence shown here is derived from an EMBL/GenBank/DDBJ whole genome shotgun (WGS) entry which is preliminary data.</text>
</comment>
<dbReference type="Pfam" id="PF08281">
    <property type="entry name" value="Sigma70_r4_2"/>
    <property type="match status" value="1"/>
</dbReference>
<sequence length="192" mass="22911">MKSFHLKEKLLLLRLKKKDPEAFAQLYDLYMTPIYRFIYFKVPSQQDAEDLTSEVFLKTWQYATQKDEEIENLRALLYRMARNLVIDFYRSRARQDWVNDEEAALKIPDVRQQKLLAQIEAKTELESLEGIMRQMKDEYRELLLLRYIEELSIGEIADVLQKTKGSVRVQLHRALKLSRELLESHGKRSSDR</sequence>
<dbReference type="InterPro" id="IPR013249">
    <property type="entry name" value="RNA_pol_sigma70_r4_t2"/>
</dbReference>
<feature type="coiled-coil region" evidence="6">
    <location>
        <begin position="118"/>
        <end position="145"/>
    </location>
</feature>
<dbReference type="InterPro" id="IPR014284">
    <property type="entry name" value="RNA_pol_sigma-70_dom"/>
</dbReference>
<dbReference type="SUPFAM" id="SSF88659">
    <property type="entry name" value="Sigma3 and sigma4 domains of RNA polymerase sigma factors"/>
    <property type="match status" value="1"/>
</dbReference>
<feature type="domain" description="RNA polymerase sigma factor 70 region 4 type 2" evidence="8">
    <location>
        <begin position="126"/>
        <end position="176"/>
    </location>
</feature>
<dbReference type="InterPro" id="IPR039425">
    <property type="entry name" value="RNA_pol_sigma-70-like"/>
</dbReference>
<organism evidence="9 10">
    <name type="scientific">Candidatus Buchananbacteria bacterium RIFCSPHIGHO2_01_FULL_47_11b</name>
    <dbReference type="NCBI Taxonomy" id="1797537"/>
    <lineage>
        <taxon>Bacteria</taxon>
        <taxon>Candidatus Buchananiibacteriota</taxon>
    </lineage>
</organism>
<keyword evidence="6" id="KW-0175">Coiled coil</keyword>
<dbReference type="AlphaFoldDB" id="A0A1G1Y5W5"/>
<dbReference type="InterPro" id="IPR013324">
    <property type="entry name" value="RNA_pol_sigma_r3/r4-like"/>
</dbReference>
<evidence type="ECO:0000256" key="3">
    <source>
        <dbReference type="ARBA" id="ARBA00023082"/>
    </source>
</evidence>
<accession>A0A1G1Y5W5</accession>
<dbReference type="InterPro" id="IPR036388">
    <property type="entry name" value="WH-like_DNA-bd_sf"/>
</dbReference>
<dbReference type="PANTHER" id="PTHR43133:SF8">
    <property type="entry name" value="RNA POLYMERASE SIGMA FACTOR HI_1459-RELATED"/>
    <property type="match status" value="1"/>
</dbReference>
<evidence type="ECO:0000256" key="1">
    <source>
        <dbReference type="ARBA" id="ARBA00010641"/>
    </source>
</evidence>
<dbReference type="GO" id="GO:0003677">
    <property type="term" value="F:DNA binding"/>
    <property type="evidence" value="ECO:0007669"/>
    <property type="project" value="UniProtKB-KW"/>
</dbReference>
<dbReference type="GO" id="GO:0006352">
    <property type="term" value="P:DNA-templated transcription initiation"/>
    <property type="evidence" value="ECO:0007669"/>
    <property type="project" value="InterPro"/>
</dbReference>
<dbReference type="CDD" id="cd06171">
    <property type="entry name" value="Sigma70_r4"/>
    <property type="match status" value="1"/>
</dbReference>
<evidence type="ECO:0000313" key="9">
    <source>
        <dbReference type="EMBL" id="OGY47733.1"/>
    </source>
</evidence>
<evidence type="ECO:0000256" key="6">
    <source>
        <dbReference type="SAM" id="Coils"/>
    </source>
</evidence>
<dbReference type="Proteomes" id="UP000178385">
    <property type="component" value="Unassembled WGS sequence"/>
</dbReference>
<dbReference type="PANTHER" id="PTHR43133">
    <property type="entry name" value="RNA POLYMERASE ECF-TYPE SIGMA FACTO"/>
    <property type="match status" value="1"/>
</dbReference>
<keyword evidence="3" id="KW-0731">Sigma factor</keyword>
<evidence type="ECO:0000259" key="7">
    <source>
        <dbReference type="Pfam" id="PF04542"/>
    </source>
</evidence>
<feature type="domain" description="RNA polymerase sigma-70 region 2" evidence="7">
    <location>
        <begin position="26"/>
        <end position="94"/>
    </location>
</feature>
<name>A0A1G1Y5W5_9BACT</name>
<dbReference type="InterPro" id="IPR007627">
    <property type="entry name" value="RNA_pol_sigma70_r2"/>
</dbReference>
<comment type="similarity">
    <text evidence="1">Belongs to the sigma-70 factor family. ECF subfamily.</text>
</comment>
<evidence type="ECO:0000256" key="2">
    <source>
        <dbReference type="ARBA" id="ARBA00023015"/>
    </source>
</evidence>
<dbReference type="Gene3D" id="1.10.10.10">
    <property type="entry name" value="Winged helix-like DNA-binding domain superfamily/Winged helix DNA-binding domain"/>
    <property type="match status" value="1"/>
</dbReference>
<protein>
    <recommendedName>
        <fullName evidence="11">HTH luxR-type domain-containing protein</fullName>
    </recommendedName>
</protein>
<reference evidence="9 10" key="1">
    <citation type="journal article" date="2016" name="Nat. Commun.">
        <title>Thousands of microbial genomes shed light on interconnected biogeochemical processes in an aquifer system.</title>
        <authorList>
            <person name="Anantharaman K."/>
            <person name="Brown C.T."/>
            <person name="Hug L.A."/>
            <person name="Sharon I."/>
            <person name="Castelle C.J."/>
            <person name="Probst A.J."/>
            <person name="Thomas B.C."/>
            <person name="Singh A."/>
            <person name="Wilkins M.J."/>
            <person name="Karaoz U."/>
            <person name="Brodie E.L."/>
            <person name="Williams K.H."/>
            <person name="Hubbard S.S."/>
            <person name="Banfield J.F."/>
        </authorList>
    </citation>
    <scope>NUCLEOTIDE SEQUENCE [LARGE SCALE GENOMIC DNA]</scope>
</reference>
<proteinExistence type="inferred from homology"/>
<dbReference type="SUPFAM" id="SSF88946">
    <property type="entry name" value="Sigma2 domain of RNA polymerase sigma factors"/>
    <property type="match status" value="1"/>
</dbReference>
<keyword evidence="5" id="KW-0804">Transcription</keyword>
<dbReference type="NCBIfam" id="TIGR02937">
    <property type="entry name" value="sigma70-ECF"/>
    <property type="match status" value="1"/>
</dbReference>
<evidence type="ECO:0000259" key="8">
    <source>
        <dbReference type="Pfam" id="PF08281"/>
    </source>
</evidence>
<dbReference type="InterPro" id="IPR013325">
    <property type="entry name" value="RNA_pol_sigma_r2"/>
</dbReference>
<dbReference type="Pfam" id="PF04542">
    <property type="entry name" value="Sigma70_r2"/>
    <property type="match status" value="1"/>
</dbReference>
<dbReference type="GO" id="GO:0016987">
    <property type="term" value="F:sigma factor activity"/>
    <property type="evidence" value="ECO:0007669"/>
    <property type="project" value="UniProtKB-KW"/>
</dbReference>
<evidence type="ECO:0000313" key="10">
    <source>
        <dbReference type="Proteomes" id="UP000178385"/>
    </source>
</evidence>
<keyword evidence="4" id="KW-0238">DNA-binding</keyword>
<evidence type="ECO:0000256" key="5">
    <source>
        <dbReference type="ARBA" id="ARBA00023163"/>
    </source>
</evidence>
<dbReference type="EMBL" id="MHIG01000009">
    <property type="protein sequence ID" value="OGY47733.1"/>
    <property type="molecule type" value="Genomic_DNA"/>
</dbReference>
<evidence type="ECO:0000256" key="4">
    <source>
        <dbReference type="ARBA" id="ARBA00023125"/>
    </source>
</evidence>